<dbReference type="Pfam" id="PF04977">
    <property type="entry name" value="DivIC"/>
    <property type="match status" value="1"/>
</dbReference>
<dbReference type="PANTHER" id="PTHR40027:SF1">
    <property type="entry name" value="CELL DIVISION PROTEIN DIVIC"/>
    <property type="match status" value="1"/>
</dbReference>
<organism evidence="3 4">
    <name type="scientific">Alkalihalobacterium chitinilyticum</name>
    <dbReference type="NCBI Taxonomy" id="2980103"/>
    <lineage>
        <taxon>Bacteria</taxon>
        <taxon>Bacillati</taxon>
        <taxon>Bacillota</taxon>
        <taxon>Bacilli</taxon>
        <taxon>Bacillales</taxon>
        <taxon>Bacillaceae</taxon>
        <taxon>Alkalihalobacterium</taxon>
    </lineage>
</organism>
<dbReference type="Proteomes" id="UP001148125">
    <property type="component" value="Unassembled WGS sequence"/>
</dbReference>
<reference evidence="3" key="1">
    <citation type="submission" date="2024-05" db="EMBL/GenBank/DDBJ databases">
        <title>Alkalihalobacillus sp. strain MEB203 novel alkaliphilic bacterium from Lonar Lake, India.</title>
        <authorList>
            <person name="Joshi A."/>
            <person name="Thite S."/>
            <person name="Mengade P."/>
        </authorList>
    </citation>
    <scope>NUCLEOTIDE SEQUENCE</scope>
    <source>
        <strain evidence="3">MEB 203</strain>
    </source>
</reference>
<evidence type="ECO:0000313" key="4">
    <source>
        <dbReference type="Proteomes" id="UP001148125"/>
    </source>
</evidence>
<dbReference type="PANTHER" id="PTHR40027">
    <property type="entry name" value="CELL DIVISION PROTEIN DIVIC"/>
    <property type="match status" value="1"/>
</dbReference>
<feature type="coiled-coil region" evidence="1">
    <location>
        <begin position="56"/>
        <end position="97"/>
    </location>
</feature>
<feature type="transmembrane region" description="Helical" evidence="2">
    <location>
        <begin position="38"/>
        <end position="56"/>
    </location>
</feature>
<dbReference type="EMBL" id="JAOTPO010000024">
    <property type="protein sequence ID" value="MDE5415981.1"/>
    <property type="molecule type" value="Genomic_DNA"/>
</dbReference>
<keyword evidence="2" id="KW-0812">Transmembrane</keyword>
<dbReference type="InterPro" id="IPR039076">
    <property type="entry name" value="DivIC"/>
</dbReference>
<keyword evidence="2" id="KW-1133">Transmembrane helix</keyword>
<name>A0ABT5VL80_9BACI</name>
<evidence type="ECO:0000313" key="3">
    <source>
        <dbReference type="EMBL" id="MDE5415981.1"/>
    </source>
</evidence>
<dbReference type="RefSeq" id="WP_275120569.1">
    <property type="nucleotide sequence ID" value="NZ_JAOTPO010000024.1"/>
</dbReference>
<keyword evidence="4" id="KW-1185">Reference proteome</keyword>
<keyword evidence="1" id="KW-0175">Coiled coil</keyword>
<dbReference type="InterPro" id="IPR007060">
    <property type="entry name" value="FtsL/DivIC"/>
</dbReference>
<proteinExistence type="predicted"/>
<protein>
    <submittedName>
        <fullName evidence="3">Septum formation initiator family protein</fullName>
    </submittedName>
</protein>
<evidence type="ECO:0000256" key="1">
    <source>
        <dbReference type="SAM" id="Coils"/>
    </source>
</evidence>
<sequence>MVTERKRKVRELDASFNRAQEQVSEEQLRKKRGLFRRLTALAVIVVTLSVVAFMTIHTQAQLIDEKMEERQALEAKLEALQLEQVYLEQEIENYNDLEYIAEIARRDYFLAKDGEILFKLPKLSTD</sequence>
<evidence type="ECO:0000256" key="2">
    <source>
        <dbReference type="SAM" id="Phobius"/>
    </source>
</evidence>
<comment type="caution">
    <text evidence="3">The sequence shown here is derived from an EMBL/GenBank/DDBJ whole genome shotgun (WGS) entry which is preliminary data.</text>
</comment>
<gene>
    <name evidence="3" type="ORF">N7Z68_21855</name>
</gene>
<accession>A0ABT5VL80</accession>
<keyword evidence="2" id="KW-0472">Membrane</keyword>